<feature type="active site" description="Proton donor" evidence="4">
    <location>
        <position position="218"/>
    </location>
</feature>
<gene>
    <name evidence="9" type="ORF">TWF730_009978</name>
</gene>
<evidence type="ECO:0000256" key="6">
    <source>
        <dbReference type="RuleBase" id="RU361187"/>
    </source>
</evidence>
<feature type="domain" description="Beta-xylosidase C-terminal Concanavalin A-like" evidence="8">
    <location>
        <begin position="366"/>
        <end position="555"/>
    </location>
</feature>
<dbReference type="InterPro" id="IPR051795">
    <property type="entry name" value="Glycosyl_Hydrlase_43"/>
</dbReference>
<dbReference type="InterPro" id="IPR041542">
    <property type="entry name" value="GH43_C2"/>
</dbReference>
<dbReference type="PANTHER" id="PTHR42812:SF16">
    <property type="entry name" value="HYDROLASE, PUTATIVE (AFU_ORTHOLOGUE AFUA_7G06110)-RELATED"/>
    <property type="match status" value="1"/>
</dbReference>
<evidence type="ECO:0000313" key="9">
    <source>
        <dbReference type="EMBL" id="KAK6349226.1"/>
    </source>
</evidence>
<dbReference type="GO" id="GO:0005975">
    <property type="term" value="P:carbohydrate metabolic process"/>
    <property type="evidence" value="ECO:0007669"/>
    <property type="project" value="InterPro"/>
</dbReference>
<dbReference type="Pfam" id="PF17851">
    <property type="entry name" value="GH43_C2"/>
    <property type="match status" value="1"/>
</dbReference>
<evidence type="ECO:0000256" key="2">
    <source>
        <dbReference type="ARBA" id="ARBA00022801"/>
    </source>
</evidence>
<evidence type="ECO:0000256" key="5">
    <source>
        <dbReference type="PIRSR" id="PIRSR606710-2"/>
    </source>
</evidence>
<dbReference type="SUPFAM" id="SSF49899">
    <property type="entry name" value="Concanavalin A-like lectins/glucanases"/>
    <property type="match status" value="1"/>
</dbReference>
<dbReference type="InterPro" id="IPR023296">
    <property type="entry name" value="Glyco_hydro_beta-prop_sf"/>
</dbReference>
<dbReference type="SUPFAM" id="SSF75005">
    <property type="entry name" value="Arabinanase/levansucrase/invertase"/>
    <property type="match status" value="1"/>
</dbReference>
<organism evidence="9 10">
    <name type="scientific">Orbilia blumenaviensis</name>
    <dbReference type="NCBI Taxonomy" id="1796055"/>
    <lineage>
        <taxon>Eukaryota</taxon>
        <taxon>Fungi</taxon>
        <taxon>Dikarya</taxon>
        <taxon>Ascomycota</taxon>
        <taxon>Pezizomycotina</taxon>
        <taxon>Orbiliomycetes</taxon>
        <taxon>Orbiliales</taxon>
        <taxon>Orbiliaceae</taxon>
        <taxon>Orbilia</taxon>
    </lineage>
</organism>
<evidence type="ECO:0000313" key="10">
    <source>
        <dbReference type="Proteomes" id="UP001373714"/>
    </source>
</evidence>
<keyword evidence="2 6" id="KW-0378">Hydrolase</keyword>
<comment type="similarity">
    <text evidence="1 6">Belongs to the glycosyl hydrolase 43 family.</text>
</comment>
<dbReference type="CDD" id="cd18617">
    <property type="entry name" value="GH43_XynB-like"/>
    <property type="match status" value="1"/>
</dbReference>
<feature type="site" description="Important for catalytic activity, responsible for pKa modulation of the active site Glu and correct orientation of both the proton donor and substrate" evidence="5">
    <location>
        <position position="154"/>
    </location>
</feature>
<dbReference type="PANTHER" id="PTHR42812">
    <property type="entry name" value="BETA-XYLOSIDASE"/>
    <property type="match status" value="1"/>
</dbReference>
<feature type="signal peptide" evidence="7">
    <location>
        <begin position="1"/>
        <end position="22"/>
    </location>
</feature>
<comment type="caution">
    <text evidence="9">The sequence shown here is derived from an EMBL/GenBank/DDBJ whole genome shotgun (WGS) entry which is preliminary data.</text>
</comment>
<feature type="chain" id="PRO_5043979070" description="Beta-xylosidase C-terminal Concanavalin A-like domain-containing protein" evidence="7">
    <location>
        <begin position="23"/>
        <end position="561"/>
    </location>
</feature>
<dbReference type="Gene3D" id="2.115.10.20">
    <property type="entry name" value="Glycosyl hydrolase domain, family 43"/>
    <property type="match status" value="1"/>
</dbReference>
<evidence type="ECO:0000256" key="4">
    <source>
        <dbReference type="PIRSR" id="PIRSR606710-1"/>
    </source>
</evidence>
<reference evidence="9 10" key="1">
    <citation type="submission" date="2019-10" db="EMBL/GenBank/DDBJ databases">
        <authorList>
            <person name="Palmer J.M."/>
        </authorList>
    </citation>
    <scope>NUCLEOTIDE SEQUENCE [LARGE SCALE GENOMIC DNA]</scope>
    <source>
        <strain evidence="9 10">TWF730</strain>
    </source>
</reference>
<proteinExistence type="inferred from homology"/>
<dbReference type="InterPro" id="IPR006710">
    <property type="entry name" value="Glyco_hydro_43"/>
</dbReference>
<evidence type="ECO:0000256" key="1">
    <source>
        <dbReference type="ARBA" id="ARBA00009865"/>
    </source>
</evidence>
<accession>A0AAV9UWE4</accession>
<dbReference type="GO" id="GO:0004553">
    <property type="term" value="F:hydrolase activity, hydrolyzing O-glycosyl compounds"/>
    <property type="evidence" value="ECO:0007669"/>
    <property type="project" value="InterPro"/>
</dbReference>
<dbReference type="Gene3D" id="2.60.120.200">
    <property type="match status" value="1"/>
</dbReference>
<evidence type="ECO:0000259" key="8">
    <source>
        <dbReference type="Pfam" id="PF17851"/>
    </source>
</evidence>
<protein>
    <recommendedName>
        <fullName evidence="8">Beta-xylosidase C-terminal Concanavalin A-like domain-containing protein</fullName>
    </recommendedName>
</protein>
<dbReference type="InterPro" id="IPR013320">
    <property type="entry name" value="ConA-like_dom_sf"/>
</dbReference>
<evidence type="ECO:0000256" key="3">
    <source>
        <dbReference type="ARBA" id="ARBA00023295"/>
    </source>
</evidence>
<dbReference type="Pfam" id="PF04616">
    <property type="entry name" value="Glyco_hydro_43"/>
    <property type="match status" value="1"/>
</dbReference>
<dbReference type="AlphaFoldDB" id="A0AAV9UWE4"/>
<dbReference type="EMBL" id="JAVHNS010000007">
    <property type="protein sequence ID" value="KAK6349226.1"/>
    <property type="molecule type" value="Genomic_DNA"/>
</dbReference>
<sequence>MWRLVTFISTLVVSILVSNVNAFRNPIIPGFNPDPSIIRVENDYFLVTSTFEFFPGVPVYHSKDLIDWTCIGHALNRPSQLNMRGTAPSGGIFAPTLRYHEASKTYYMITTWFDVISPPDNTTGTPRSMYVSTKNIMDENSWSDPIYVDQWGFDPDLFFDTDGKTYLTATMGSGFIDPDSGYFAIWITEIDLKTGNSLSESRYFYRSELPINTPRLAEGSHIYKFNGTYYLLTAEAGTEVQHRAMWHRSNSLHGPWESSPYNPFVFNGRNLSQPILSTGHADIVQTPNGDWYAVFLATRPQNPTNSSGVPQLGRETFLAPVTWKDGWPIANGGKDITFEIPGLYNKPRPKVWQDHFWNGEYNGFADRRYYTQRTPTKVFHSFTARRGWLRLYGNVYTPSDRQTPAMFLRKQEDINTVFNTELEFYPTNARHKAGVTAFLSTWIHQDIVITLHPQTGKRVVAATTRTGKEPVAKTTYVEIPETGTVKLWIKCEADKYTLGYSLGHDRKATWVASAESKWMQSYPSGWQNFVGTHLGVYATGDGLPILVPADFKWIKTEGGDW</sequence>
<keyword evidence="3 6" id="KW-0326">Glycosidase</keyword>
<feature type="active site" description="Proton acceptor" evidence="4">
    <location>
        <position position="34"/>
    </location>
</feature>
<keyword evidence="7" id="KW-0732">Signal</keyword>
<keyword evidence="10" id="KW-1185">Reference proteome</keyword>
<name>A0AAV9UWE4_9PEZI</name>
<evidence type="ECO:0000256" key="7">
    <source>
        <dbReference type="SAM" id="SignalP"/>
    </source>
</evidence>
<dbReference type="Proteomes" id="UP001373714">
    <property type="component" value="Unassembled WGS sequence"/>
</dbReference>